<evidence type="ECO:0000313" key="5">
    <source>
        <dbReference type="EMBL" id="MTV50461.1"/>
    </source>
</evidence>
<protein>
    <submittedName>
        <fullName evidence="5">5-oxoprolinase/urea amidolyase family protein</fullName>
    </submittedName>
</protein>
<dbReference type="Pfam" id="PF02626">
    <property type="entry name" value="CT_A_B"/>
    <property type="match status" value="1"/>
</dbReference>
<dbReference type="SUPFAM" id="SSF50891">
    <property type="entry name" value="Cyclophilin-like"/>
    <property type="match status" value="1"/>
</dbReference>
<keyword evidence="1" id="KW-0547">Nucleotide-binding</keyword>
<name>A0A6I3SN68_HELMO</name>
<evidence type="ECO:0000256" key="3">
    <source>
        <dbReference type="ARBA" id="ARBA00022840"/>
    </source>
</evidence>
<evidence type="ECO:0000256" key="1">
    <source>
        <dbReference type="ARBA" id="ARBA00022741"/>
    </source>
</evidence>
<keyword evidence="6" id="KW-1185">Reference proteome</keyword>
<dbReference type="GO" id="GO:0016787">
    <property type="term" value="F:hydrolase activity"/>
    <property type="evidence" value="ECO:0007669"/>
    <property type="project" value="UniProtKB-KW"/>
</dbReference>
<feature type="domain" description="Carboxyltransferase" evidence="4">
    <location>
        <begin position="25"/>
        <end position="306"/>
    </location>
</feature>
<dbReference type="InterPro" id="IPR052708">
    <property type="entry name" value="PxpC"/>
</dbReference>
<sequence length="322" mass="34449">MGTVEVIKGGLLTTVQDLGRYGHQASGMPVAGAMDTFSLQAANLLVGNNPGDGALEITLAGPRLRFLSPGVIAITGADLSPTLDGEPLSMWVNCPVGRGSILAFGTPRSGCRSYLAVSGGWAVEPVLGSRSTYLRGQLGGFQGRALKEGDQLQFHPGKRIDQLGTRQLCPDAIPVYSRQVTVRAILGPQEDFFAKDAIETFFSKTYRVSALSDRMGYRLEGPRLNRQTDKEMISDATTLGAVQVPPDGQPIVLMADRQTTGGYPKIVTVITADVPLLAQAKMGDTVQFIPCDIPKAHSILRQQRDILRNGIVNGACHSVEVF</sequence>
<comment type="caution">
    <text evidence="5">The sequence shown here is derived from an EMBL/GenBank/DDBJ whole genome shotgun (WGS) entry which is preliminary data.</text>
</comment>
<dbReference type="GO" id="GO:0016829">
    <property type="term" value="F:lyase activity"/>
    <property type="evidence" value="ECO:0007669"/>
    <property type="project" value="UniProtKB-KW"/>
</dbReference>
<dbReference type="Proteomes" id="UP000430670">
    <property type="component" value="Unassembled WGS sequence"/>
</dbReference>
<keyword evidence="3" id="KW-0067">ATP-binding</keyword>
<evidence type="ECO:0000259" key="4">
    <source>
        <dbReference type="SMART" id="SM00797"/>
    </source>
</evidence>
<keyword evidence="2" id="KW-0378">Hydrolase</keyword>
<organism evidence="5 6">
    <name type="scientific">Heliobacterium mobile</name>
    <name type="common">Heliobacillus mobilis</name>
    <dbReference type="NCBI Taxonomy" id="28064"/>
    <lineage>
        <taxon>Bacteria</taxon>
        <taxon>Bacillati</taxon>
        <taxon>Bacillota</taxon>
        <taxon>Clostridia</taxon>
        <taxon>Eubacteriales</taxon>
        <taxon>Heliobacteriaceae</taxon>
        <taxon>Heliobacterium</taxon>
    </lineage>
</organism>
<dbReference type="OrthoDB" id="9782422at2"/>
<reference evidence="5 6" key="1">
    <citation type="submission" date="2019-11" db="EMBL/GenBank/DDBJ databases">
        <title>Whole-genome sequence of a the green, strictly anaerobic photosynthetic bacterium Heliobacillus mobilis DSM 6151.</title>
        <authorList>
            <person name="Kyndt J.A."/>
            <person name="Meyer T.E."/>
        </authorList>
    </citation>
    <scope>NUCLEOTIDE SEQUENCE [LARGE SCALE GENOMIC DNA]</scope>
    <source>
        <strain evidence="5 6">DSM 6151</strain>
    </source>
</reference>
<evidence type="ECO:0000256" key="2">
    <source>
        <dbReference type="ARBA" id="ARBA00022801"/>
    </source>
</evidence>
<dbReference type="PANTHER" id="PTHR43309:SF3">
    <property type="entry name" value="5-OXOPROLINASE SUBUNIT C"/>
    <property type="match status" value="1"/>
</dbReference>
<dbReference type="InterPro" id="IPR029000">
    <property type="entry name" value="Cyclophilin-like_dom_sf"/>
</dbReference>
<gene>
    <name evidence="5" type="ORF">GJ688_15995</name>
</gene>
<dbReference type="NCBIfam" id="TIGR00724">
    <property type="entry name" value="urea_amlyse_rel"/>
    <property type="match status" value="1"/>
</dbReference>
<evidence type="ECO:0000313" key="6">
    <source>
        <dbReference type="Proteomes" id="UP000430670"/>
    </source>
</evidence>
<proteinExistence type="predicted"/>
<dbReference type="InterPro" id="IPR003778">
    <property type="entry name" value="CT_A_B"/>
</dbReference>
<dbReference type="GO" id="GO:0005524">
    <property type="term" value="F:ATP binding"/>
    <property type="evidence" value="ECO:0007669"/>
    <property type="project" value="UniProtKB-KW"/>
</dbReference>
<dbReference type="PANTHER" id="PTHR43309">
    <property type="entry name" value="5-OXOPROLINASE SUBUNIT C"/>
    <property type="match status" value="1"/>
</dbReference>
<dbReference type="SMART" id="SM00797">
    <property type="entry name" value="AHS2"/>
    <property type="match status" value="1"/>
</dbReference>
<dbReference type="Gene3D" id="2.40.100.10">
    <property type="entry name" value="Cyclophilin-like"/>
    <property type="match status" value="1"/>
</dbReference>
<dbReference type="AlphaFoldDB" id="A0A6I3SN68"/>
<accession>A0A6I3SN68</accession>
<dbReference type="EMBL" id="WNKU01000025">
    <property type="protein sequence ID" value="MTV50461.1"/>
    <property type="molecule type" value="Genomic_DNA"/>
</dbReference>
<keyword evidence="5" id="KW-0456">Lyase</keyword>